<protein>
    <submittedName>
        <fullName evidence="2">LysR substrate-binding domain-containing protein</fullName>
    </submittedName>
</protein>
<proteinExistence type="predicted"/>
<comment type="caution">
    <text evidence="2">The sequence shown here is derived from an EMBL/GenBank/DDBJ whole genome shotgun (WGS) entry which is preliminary data.</text>
</comment>
<dbReference type="RefSeq" id="WP_311716033.1">
    <property type="nucleotide sequence ID" value="NZ_JAVREZ010000007.1"/>
</dbReference>
<sequence length="89" mass="9550">MTWPAATRRRRFEDALELVASGQAVTVLPVGARRASLRGDLATVPVEGVPRSRVVVATRVGDPNPLVAGFVQAARAHLTGCPEHRGDRR</sequence>
<evidence type="ECO:0000259" key="1">
    <source>
        <dbReference type="Pfam" id="PF03466"/>
    </source>
</evidence>
<dbReference type="Pfam" id="PF03466">
    <property type="entry name" value="LysR_substrate"/>
    <property type="match status" value="1"/>
</dbReference>
<accession>A0ABU2VBU8</accession>
<dbReference type="Proteomes" id="UP001183824">
    <property type="component" value="Unassembled WGS sequence"/>
</dbReference>
<keyword evidence="3" id="KW-1185">Reference proteome</keyword>
<feature type="domain" description="LysR substrate-binding" evidence="1">
    <location>
        <begin position="12"/>
        <end position="78"/>
    </location>
</feature>
<gene>
    <name evidence="2" type="ORF">RNB18_22995</name>
</gene>
<dbReference type="EMBL" id="JAVREZ010000007">
    <property type="protein sequence ID" value="MDT0483033.1"/>
    <property type="molecule type" value="Genomic_DNA"/>
</dbReference>
<organism evidence="2 3">
    <name type="scientific">Streptomyces doebereineriae</name>
    <dbReference type="NCBI Taxonomy" id="3075528"/>
    <lineage>
        <taxon>Bacteria</taxon>
        <taxon>Bacillati</taxon>
        <taxon>Actinomycetota</taxon>
        <taxon>Actinomycetes</taxon>
        <taxon>Kitasatosporales</taxon>
        <taxon>Streptomycetaceae</taxon>
        <taxon>Streptomyces</taxon>
    </lineage>
</organism>
<dbReference type="SUPFAM" id="SSF53850">
    <property type="entry name" value="Periplasmic binding protein-like II"/>
    <property type="match status" value="1"/>
</dbReference>
<dbReference type="Gene3D" id="3.40.190.10">
    <property type="entry name" value="Periplasmic binding protein-like II"/>
    <property type="match status" value="2"/>
</dbReference>
<dbReference type="InterPro" id="IPR005119">
    <property type="entry name" value="LysR_subst-bd"/>
</dbReference>
<reference evidence="3" key="1">
    <citation type="submission" date="2023-07" db="EMBL/GenBank/DDBJ databases">
        <title>30 novel species of actinomycetes from the DSMZ collection.</title>
        <authorList>
            <person name="Nouioui I."/>
        </authorList>
    </citation>
    <scope>NUCLEOTIDE SEQUENCE [LARGE SCALE GENOMIC DNA]</scope>
    <source>
        <strain evidence="3">DSM 41640</strain>
    </source>
</reference>
<evidence type="ECO:0000313" key="2">
    <source>
        <dbReference type="EMBL" id="MDT0483033.1"/>
    </source>
</evidence>
<evidence type="ECO:0000313" key="3">
    <source>
        <dbReference type="Proteomes" id="UP001183824"/>
    </source>
</evidence>
<name>A0ABU2VBU8_9ACTN</name>